<dbReference type="RefSeq" id="WP_166398865.1">
    <property type="nucleotide sequence ID" value="NZ_CP045122.1"/>
</dbReference>
<evidence type="ECO:0000313" key="1">
    <source>
        <dbReference type="EMBL" id="QIN81151.1"/>
    </source>
</evidence>
<protein>
    <submittedName>
        <fullName evidence="1">Uncharacterized protein</fullName>
    </submittedName>
</protein>
<keyword evidence="1" id="KW-0614">Plasmid</keyword>
<dbReference type="KEGG" id="rmar:GBA65_22215"/>
<organism evidence="1 2">
    <name type="scientific">Rubrobacter marinus</name>
    <dbReference type="NCBI Taxonomy" id="2653852"/>
    <lineage>
        <taxon>Bacteria</taxon>
        <taxon>Bacillati</taxon>
        <taxon>Actinomycetota</taxon>
        <taxon>Rubrobacteria</taxon>
        <taxon>Rubrobacterales</taxon>
        <taxon>Rubrobacteraceae</taxon>
        <taxon>Rubrobacter</taxon>
    </lineage>
</organism>
<accession>A0A6G8Q3T9</accession>
<geneLocation type="plasmid" evidence="1 2">
    <name>unnamed1</name>
</geneLocation>
<gene>
    <name evidence="1" type="ORF">GBA65_22215</name>
</gene>
<dbReference type="AlphaFoldDB" id="A0A6G8Q3T9"/>
<sequence>MCNLKKMKLEELRELRQRLEKEMGLREAGEGPSYKKPRKSVRLVARDRRVRDHLKVARALSTRQIARLLFPSFDPETDEFLGPGVANAEKRLYDLASKAKLVNSVPNELVPVPGLPGTNTAWELTREAFKSIRDDPGDEYPDPLRGENLRHLVAVNEVFVLLHELLGELPGYDPMCWRWIGEPKCHRPYGGSPGQYGRGRIGYAGGHVLKPDAQVVLFDDTVVFIERQTADARKKPEEIHDKVFNYHRYENSVQRRTDGRRTVLLWACDAERDKNAAIQAEKTHPTKTLRQSQMEERWDKRMPVGAGSPLWVAKKIRNAVAERLPSRRVS</sequence>
<name>A0A6G8Q3T9_9ACTN</name>
<evidence type="ECO:0000313" key="2">
    <source>
        <dbReference type="Proteomes" id="UP000502706"/>
    </source>
</evidence>
<dbReference type="InterPro" id="IPR025855">
    <property type="entry name" value="Replic_Relax"/>
</dbReference>
<dbReference type="Proteomes" id="UP000502706">
    <property type="component" value="Plasmid unnamed1"/>
</dbReference>
<keyword evidence="2" id="KW-1185">Reference proteome</keyword>
<proteinExistence type="predicted"/>
<dbReference type="EMBL" id="CP045122">
    <property type="protein sequence ID" value="QIN81151.1"/>
    <property type="molecule type" value="Genomic_DNA"/>
</dbReference>
<dbReference type="Pfam" id="PF13814">
    <property type="entry name" value="Replic_Relax"/>
    <property type="match status" value="1"/>
</dbReference>
<reference evidence="1 2" key="1">
    <citation type="submission" date="2019-10" db="EMBL/GenBank/DDBJ databases">
        <title>Rubrobacter sp nov SCSIO 52915 isolated from a deep-sea sediment in the South China Sea.</title>
        <authorList>
            <person name="Chen R.W."/>
        </authorList>
    </citation>
    <scope>NUCLEOTIDE SEQUENCE [LARGE SCALE GENOMIC DNA]</scope>
    <source>
        <strain evidence="1 2">SCSIO 52915</strain>
        <plasmid evidence="1 2">unnamed1</plasmid>
    </source>
</reference>